<proteinExistence type="predicted"/>
<dbReference type="EMBL" id="JAMZMK010010805">
    <property type="protein sequence ID" value="KAI7730319.1"/>
    <property type="molecule type" value="Genomic_DNA"/>
</dbReference>
<dbReference type="Proteomes" id="UP001206925">
    <property type="component" value="Unassembled WGS sequence"/>
</dbReference>
<accession>A0AAD5BW33</accession>
<sequence length="89" mass="10700">PVVGVVEGYEDWTAEIHLKRVDEDEEEGCDDRIQRKILHQMNDSFYPSYTQRDRLDDEEERAHGPCRLFDTNLSSEWYKFAYALQRCKR</sequence>
<keyword evidence="2" id="KW-1185">Reference proteome</keyword>
<gene>
    <name evidence="1" type="ORF">M8C21_016324</name>
</gene>
<name>A0AAD5BW33_AMBAR</name>
<evidence type="ECO:0000313" key="2">
    <source>
        <dbReference type="Proteomes" id="UP001206925"/>
    </source>
</evidence>
<reference evidence="1" key="1">
    <citation type="submission" date="2022-06" db="EMBL/GenBank/DDBJ databases">
        <title>Uncovering the hologenomic basis of an extraordinary plant invasion.</title>
        <authorList>
            <person name="Bieker V.C."/>
            <person name="Martin M.D."/>
            <person name="Gilbert T."/>
            <person name="Hodgins K."/>
            <person name="Battlay P."/>
            <person name="Petersen B."/>
            <person name="Wilson J."/>
        </authorList>
    </citation>
    <scope>NUCLEOTIDE SEQUENCE</scope>
    <source>
        <strain evidence="1">AA19_3_7</strain>
        <tissue evidence="1">Leaf</tissue>
    </source>
</reference>
<organism evidence="1 2">
    <name type="scientific">Ambrosia artemisiifolia</name>
    <name type="common">Common ragweed</name>
    <dbReference type="NCBI Taxonomy" id="4212"/>
    <lineage>
        <taxon>Eukaryota</taxon>
        <taxon>Viridiplantae</taxon>
        <taxon>Streptophyta</taxon>
        <taxon>Embryophyta</taxon>
        <taxon>Tracheophyta</taxon>
        <taxon>Spermatophyta</taxon>
        <taxon>Magnoliopsida</taxon>
        <taxon>eudicotyledons</taxon>
        <taxon>Gunneridae</taxon>
        <taxon>Pentapetalae</taxon>
        <taxon>asterids</taxon>
        <taxon>campanulids</taxon>
        <taxon>Asterales</taxon>
        <taxon>Asteraceae</taxon>
        <taxon>Asteroideae</taxon>
        <taxon>Heliantheae alliance</taxon>
        <taxon>Heliantheae</taxon>
        <taxon>Ambrosia</taxon>
    </lineage>
</organism>
<protein>
    <submittedName>
        <fullName evidence="1">Uncharacterized protein</fullName>
    </submittedName>
</protein>
<evidence type="ECO:0000313" key="1">
    <source>
        <dbReference type="EMBL" id="KAI7730319.1"/>
    </source>
</evidence>
<feature type="non-terminal residue" evidence="1">
    <location>
        <position position="1"/>
    </location>
</feature>
<comment type="caution">
    <text evidence="1">The sequence shown here is derived from an EMBL/GenBank/DDBJ whole genome shotgun (WGS) entry which is preliminary data.</text>
</comment>
<dbReference type="AlphaFoldDB" id="A0AAD5BW33"/>